<keyword evidence="11" id="KW-0675">Receptor</keyword>
<keyword evidence="8" id="KW-0418">Kinase</keyword>
<keyword evidence="4 12" id="KW-0597">Phosphoprotein</keyword>
<dbReference type="InterPro" id="IPR001789">
    <property type="entry name" value="Sig_transdc_resp-reg_receiver"/>
</dbReference>
<dbReference type="GO" id="GO:0000160">
    <property type="term" value="P:phosphorelay signal transduction system"/>
    <property type="evidence" value="ECO:0007669"/>
    <property type="project" value="InterPro"/>
</dbReference>
<dbReference type="SUPFAM" id="SSF55781">
    <property type="entry name" value="GAF domain-like"/>
    <property type="match status" value="2"/>
</dbReference>
<dbReference type="OrthoDB" id="136506at2"/>
<evidence type="ECO:0000256" key="6">
    <source>
        <dbReference type="ARBA" id="ARBA00022679"/>
    </source>
</evidence>
<dbReference type="KEGG" id="amr:AM1_5894"/>
<dbReference type="eggNOG" id="COG0784">
    <property type="taxonomic scope" value="Bacteria"/>
</dbReference>
<dbReference type="Pfam" id="PF07536">
    <property type="entry name" value="HWE_HK"/>
    <property type="match status" value="1"/>
</dbReference>
<dbReference type="Gene3D" id="3.30.450.270">
    <property type="match status" value="1"/>
</dbReference>
<evidence type="ECO:0000256" key="8">
    <source>
        <dbReference type="ARBA" id="ARBA00022777"/>
    </source>
</evidence>
<keyword evidence="16" id="KW-1185">Reference proteome</keyword>
<dbReference type="InterPro" id="IPR029016">
    <property type="entry name" value="GAF-like_dom_sf"/>
</dbReference>
<feature type="domain" description="Phytochrome chromophore attachment site" evidence="13">
    <location>
        <begin position="143"/>
        <end position="299"/>
    </location>
</feature>
<dbReference type="InterPro" id="IPR016132">
    <property type="entry name" value="Phyto_chromo_attachment"/>
</dbReference>
<dbReference type="SMART" id="SM00448">
    <property type="entry name" value="REC"/>
    <property type="match status" value="1"/>
</dbReference>
<evidence type="ECO:0000256" key="12">
    <source>
        <dbReference type="PROSITE-ProRule" id="PRU00169"/>
    </source>
</evidence>
<dbReference type="Gene3D" id="3.40.50.2300">
    <property type="match status" value="1"/>
</dbReference>
<feature type="modified residue" description="4-aspartylphosphate" evidence="12">
    <location>
        <position position="785"/>
    </location>
</feature>
<evidence type="ECO:0000259" key="14">
    <source>
        <dbReference type="PROSITE" id="PS50110"/>
    </source>
</evidence>
<dbReference type="SMART" id="SM00065">
    <property type="entry name" value="GAF"/>
    <property type="match status" value="1"/>
</dbReference>
<dbReference type="GO" id="GO:0005524">
    <property type="term" value="F:ATP binding"/>
    <property type="evidence" value="ECO:0007669"/>
    <property type="project" value="UniProtKB-KW"/>
</dbReference>
<evidence type="ECO:0000256" key="10">
    <source>
        <dbReference type="ARBA" id="ARBA00022991"/>
    </source>
</evidence>
<evidence type="ECO:0000313" key="15">
    <source>
        <dbReference type="EMBL" id="ABW30833.1"/>
    </source>
</evidence>
<keyword evidence="5" id="KW-0716">Sensory transduction</keyword>
<reference evidence="15 16" key="1">
    <citation type="journal article" date="2008" name="Proc. Natl. Acad. Sci. U.S.A.">
        <title>Niche adaptation and genome expansion in the chlorophyll d-producing cyanobacterium Acaryochloris marina.</title>
        <authorList>
            <person name="Swingley W.D."/>
            <person name="Chen M."/>
            <person name="Cheung P.C."/>
            <person name="Conrad A.L."/>
            <person name="Dejesa L.C."/>
            <person name="Hao J."/>
            <person name="Honchak B.M."/>
            <person name="Karbach L.E."/>
            <person name="Kurdoglu A."/>
            <person name="Lahiri S."/>
            <person name="Mastrian S.D."/>
            <person name="Miyashita H."/>
            <person name="Page L."/>
            <person name="Ramakrishna P."/>
            <person name="Satoh S."/>
            <person name="Sattley W.M."/>
            <person name="Shimada Y."/>
            <person name="Taylor H.L."/>
            <person name="Tomo T."/>
            <person name="Tsuchiya T."/>
            <person name="Wang Z.T."/>
            <person name="Raymond J."/>
            <person name="Mimuro M."/>
            <person name="Blankenship R.E."/>
            <person name="Touchman J.W."/>
        </authorList>
    </citation>
    <scope>NUCLEOTIDE SEQUENCE [LARGE SCALE GENOMIC DNA]</scope>
    <source>
        <strain evidence="16">MBIC 11017</strain>
    </source>
</reference>
<dbReference type="PRINTS" id="PR01033">
    <property type="entry name" value="PHYTOCHROME"/>
</dbReference>
<evidence type="ECO:0000256" key="9">
    <source>
        <dbReference type="ARBA" id="ARBA00022840"/>
    </source>
</evidence>
<dbReference type="Pfam" id="PF08446">
    <property type="entry name" value="PAS_2"/>
    <property type="match status" value="1"/>
</dbReference>
<name>B0C1J9_ACAM1</name>
<dbReference type="PROSITE" id="PS50046">
    <property type="entry name" value="PHYTOCHROME_2"/>
    <property type="match status" value="1"/>
</dbReference>
<dbReference type="Proteomes" id="UP000000268">
    <property type="component" value="Chromosome"/>
</dbReference>
<dbReference type="InterPro" id="IPR011102">
    <property type="entry name" value="Sig_transdc_His_kinase_HWE"/>
</dbReference>
<feature type="domain" description="Response regulatory" evidence="14">
    <location>
        <begin position="735"/>
        <end position="846"/>
    </location>
</feature>
<keyword evidence="7" id="KW-0547">Nucleotide-binding</keyword>
<evidence type="ECO:0000256" key="5">
    <source>
        <dbReference type="ARBA" id="ARBA00022606"/>
    </source>
</evidence>
<dbReference type="InterPro" id="IPR043150">
    <property type="entry name" value="Phytochrome_PHY_sf"/>
</dbReference>
<keyword evidence="10" id="KW-0157">Chromophore</keyword>
<keyword evidence="3" id="KW-0600">Photoreceptor protein</keyword>
<dbReference type="RefSeq" id="WP_012166039.1">
    <property type="nucleotide sequence ID" value="NC_009925.1"/>
</dbReference>
<evidence type="ECO:0000256" key="2">
    <source>
        <dbReference type="ARBA" id="ARBA00012438"/>
    </source>
</evidence>
<dbReference type="InterPro" id="IPR013515">
    <property type="entry name" value="Phytochrome_cen-reg"/>
</dbReference>
<gene>
    <name evidence="15" type="primary">bphP</name>
    <name evidence="15" type="ordered locus">AM1_5894</name>
</gene>
<dbReference type="GO" id="GO:0009584">
    <property type="term" value="P:detection of visible light"/>
    <property type="evidence" value="ECO:0007669"/>
    <property type="project" value="InterPro"/>
</dbReference>
<evidence type="ECO:0000256" key="3">
    <source>
        <dbReference type="ARBA" id="ARBA00022543"/>
    </source>
</evidence>
<dbReference type="eggNOG" id="COG4251">
    <property type="taxonomic scope" value="Bacteria"/>
</dbReference>
<dbReference type="EC" id="2.7.13.3" evidence="2"/>
<accession>B0C1J9</accession>
<dbReference type="InterPro" id="IPR035965">
    <property type="entry name" value="PAS-like_dom_sf"/>
</dbReference>
<evidence type="ECO:0000256" key="11">
    <source>
        <dbReference type="ARBA" id="ARBA00023170"/>
    </source>
</evidence>
<dbReference type="GO" id="GO:0006355">
    <property type="term" value="P:regulation of DNA-templated transcription"/>
    <property type="evidence" value="ECO:0007669"/>
    <property type="project" value="InterPro"/>
</dbReference>
<dbReference type="SUPFAM" id="SSF52172">
    <property type="entry name" value="CheY-like"/>
    <property type="match status" value="1"/>
</dbReference>
<dbReference type="PANTHER" id="PTHR41523:SF7">
    <property type="entry name" value="HISTIDINE KINASE"/>
    <property type="match status" value="1"/>
</dbReference>
<dbReference type="SMART" id="SM00911">
    <property type="entry name" value="HWE_HK"/>
    <property type="match status" value="1"/>
</dbReference>
<dbReference type="InterPro" id="IPR011006">
    <property type="entry name" value="CheY-like_superfamily"/>
</dbReference>
<dbReference type="GO" id="GO:0009881">
    <property type="term" value="F:photoreceptor activity"/>
    <property type="evidence" value="ECO:0007669"/>
    <property type="project" value="UniProtKB-KW"/>
</dbReference>
<organism evidence="15 16">
    <name type="scientific">Acaryochloris marina (strain MBIC 11017)</name>
    <dbReference type="NCBI Taxonomy" id="329726"/>
    <lineage>
        <taxon>Bacteria</taxon>
        <taxon>Bacillati</taxon>
        <taxon>Cyanobacteriota</taxon>
        <taxon>Cyanophyceae</taxon>
        <taxon>Acaryochloridales</taxon>
        <taxon>Acaryochloridaceae</taxon>
        <taxon>Acaryochloris</taxon>
    </lineage>
</organism>
<evidence type="ECO:0000256" key="1">
    <source>
        <dbReference type="ARBA" id="ARBA00000085"/>
    </source>
</evidence>
<proteinExistence type="predicted"/>
<evidence type="ECO:0000256" key="7">
    <source>
        <dbReference type="ARBA" id="ARBA00022741"/>
    </source>
</evidence>
<dbReference type="PROSITE" id="PS50110">
    <property type="entry name" value="RESPONSE_REGULATORY"/>
    <property type="match status" value="1"/>
</dbReference>
<dbReference type="InterPro" id="IPR013654">
    <property type="entry name" value="PAS_2"/>
</dbReference>
<dbReference type="SUPFAM" id="SSF55785">
    <property type="entry name" value="PYP-like sensor domain (PAS domain)"/>
    <property type="match status" value="1"/>
</dbReference>
<dbReference type="Pfam" id="PF01590">
    <property type="entry name" value="GAF"/>
    <property type="match status" value="1"/>
</dbReference>
<dbReference type="EMBL" id="CP000828">
    <property type="protein sequence ID" value="ABW30833.1"/>
    <property type="molecule type" value="Genomic_DNA"/>
</dbReference>
<dbReference type="AlphaFoldDB" id="B0C1J9"/>
<dbReference type="InterPro" id="IPR003018">
    <property type="entry name" value="GAF"/>
</dbReference>
<evidence type="ECO:0000259" key="13">
    <source>
        <dbReference type="PROSITE" id="PS50046"/>
    </source>
</evidence>
<keyword evidence="9" id="KW-0067">ATP-binding</keyword>
<keyword evidence="6" id="KW-0808">Transferase</keyword>
<dbReference type="Pfam" id="PF00072">
    <property type="entry name" value="Response_reg"/>
    <property type="match status" value="1"/>
</dbReference>
<sequence>MEIRELAISNCDREPVHIPGRIQIFGALIATDKHLESITHVSSNISDFLGVTPADALGQSLSILLPEEVIHTLRNIAGHPTIATHRERAGVYPLHQSMLDISLHRLGPHFLIELESVPSAQLNSQSAFTKIQMLLARLQDETATSALLQLAVKDLQQVTEFDRVMAYQFLPDGAGEVVAEAMVDELEPNLGLRYPASDIPQQVRGIALKMPIRAISDIDAPTADLIAADPTADPLDLTLTHVRAVSPIHLEYLANMGVQSSMNVAIIVHRELWGLFAFHHNSVKLLPPDYRSICDLFGQLFSLKFQLVLEEERFNNRKHIISAISQITQKLTSSGSFTLTIQTLGPQLCSMLSAQGLAVIDKQEIQTYGDVPALDIIQELVHQVQTHPSPELVPLENLSHLDRIDANQLGKTAGALCLGISPLDEVFVIFFRNEIIHEVRWAGSPEKQIVEGPNGPRLLPRSSFAEYRETVAGQCQSWSSLDTEAALELRTGLMQLAISQGENQQQEWLRQQRQQDLLIAELNHRVKNILALIRSISRQTRHSTTSVEEYTLLLDRRIEALAHAHDLVSGHGLEWPNLQNLLTTGLRPYLAKPKHQVSFSGPEVGLKANFVPMFALVIHELMTNSAKYGALSVPTGKVDVCWREQDGGLAFDWEESDGPTVLPPQRKGFGQTLIERAIPFEFEGEATLRFLHTGIQVNFWLPAHLILLQNDPSEISPPSMSTPQNEEEPDIAPGTVLLVEDNMLLALEMENLLESLGFSDIDTAPRVKQAIKLLDQKQYIMGILDINLKDENSFGVAEELIKRRIPFLFTTGYNSKFTLPESLATVPMLKKPIDGNQLNNTIHQLLA</sequence>
<protein>
    <recommendedName>
        <fullName evidence="2">histidine kinase</fullName>
        <ecNumber evidence="2">2.7.13.3</ecNumber>
    </recommendedName>
</protein>
<dbReference type="Gene3D" id="3.30.450.40">
    <property type="match status" value="1"/>
</dbReference>
<dbReference type="Gene3D" id="3.30.450.20">
    <property type="entry name" value="PAS domain"/>
    <property type="match status" value="1"/>
</dbReference>
<dbReference type="Pfam" id="PF00360">
    <property type="entry name" value="PHY"/>
    <property type="match status" value="1"/>
</dbReference>
<dbReference type="InterPro" id="IPR001294">
    <property type="entry name" value="Phytochrome"/>
</dbReference>
<dbReference type="PANTHER" id="PTHR41523">
    <property type="entry name" value="TWO-COMPONENT SYSTEM SENSOR PROTEIN"/>
    <property type="match status" value="1"/>
</dbReference>
<comment type="catalytic activity">
    <reaction evidence="1">
        <text>ATP + protein L-histidine = ADP + protein N-phospho-L-histidine.</text>
        <dbReference type="EC" id="2.7.13.3"/>
    </reaction>
</comment>
<dbReference type="STRING" id="329726.AM1_5894"/>
<dbReference type="HOGENOM" id="CLU_000445_50_1_3"/>
<dbReference type="GO" id="GO:0004673">
    <property type="term" value="F:protein histidine kinase activity"/>
    <property type="evidence" value="ECO:0007669"/>
    <property type="project" value="UniProtKB-EC"/>
</dbReference>
<evidence type="ECO:0000313" key="16">
    <source>
        <dbReference type="Proteomes" id="UP000000268"/>
    </source>
</evidence>
<evidence type="ECO:0000256" key="4">
    <source>
        <dbReference type="ARBA" id="ARBA00022553"/>
    </source>
</evidence>